<dbReference type="GO" id="GO:0016758">
    <property type="term" value="F:hexosyltransferase activity"/>
    <property type="evidence" value="ECO:0007669"/>
    <property type="project" value="InterPro"/>
</dbReference>
<evidence type="ECO:0000256" key="4">
    <source>
        <dbReference type="ARBA" id="ARBA00022679"/>
    </source>
</evidence>
<keyword evidence="5 11" id="KW-0812">Transmembrane</keyword>
<dbReference type="RefSeq" id="XP_030758133.1">
    <property type="nucleotide sequence ID" value="XM_030902273.1"/>
</dbReference>
<keyword evidence="4" id="KW-0808">Transferase</keyword>
<evidence type="ECO:0000256" key="3">
    <source>
        <dbReference type="ARBA" id="ARBA00022676"/>
    </source>
</evidence>
<evidence type="ECO:0000256" key="1">
    <source>
        <dbReference type="ARBA" id="ARBA00004323"/>
    </source>
</evidence>
<gene>
    <name evidence="13" type="primary">LOC115883861</name>
</gene>
<comment type="subcellular location">
    <subcellularLocation>
        <location evidence="1 11">Golgi apparatus membrane</location>
        <topology evidence="1 11">Single-pass type II membrane protein</topology>
    </subcellularLocation>
</comment>
<dbReference type="InterPro" id="IPR002659">
    <property type="entry name" value="Glyco_trans_31"/>
</dbReference>
<dbReference type="AlphaFoldDB" id="A0A6J2Y2S9"/>
<dbReference type="PANTHER" id="PTHR11214">
    <property type="entry name" value="BETA-1,3-N-ACETYLGLUCOSAMINYLTRANSFERASE"/>
    <property type="match status" value="1"/>
</dbReference>
<evidence type="ECO:0000256" key="9">
    <source>
        <dbReference type="ARBA" id="ARBA00023136"/>
    </source>
</evidence>
<evidence type="ECO:0000256" key="5">
    <source>
        <dbReference type="ARBA" id="ARBA00022692"/>
    </source>
</evidence>
<evidence type="ECO:0000256" key="6">
    <source>
        <dbReference type="ARBA" id="ARBA00022968"/>
    </source>
</evidence>
<protein>
    <recommendedName>
        <fullName evidence="11">Hexosyltransferase</fullName>
        <ecNumber evidence="11">2.4.1.-</ecNumber>
    </recommendedName>
</protein>
<keyword evidence="10" id="KW-0325">Glycoprotein</keyword>
<dbReference type="InParanoid" id="A0A6J2Y2S9"/>
<dbReference type="FunFam" id="3.90.550.50:FF:000001">
    <property type="entry name" value="Hexosyltransferase"/>
    <property type="match status" value="1"/>
</dbReference>
<keyword evidence="8 11" id="KW-0333">Golgi apparatus</keyword>
<dbReference type="GO" id="GO:0000139">
    <property type="term" value="C:Golgi membrane"/>
    <property type="evidence" value="ECO:0007669"/>
    <property type="project" value="UniProtKB-SubCell"/>
</dbReference>
<evidence type="ECO:0000256" key="8">
    <source>
        <dbReference type="ARBA" id="ARBA00023034"/>
    </source>
</evidence>
<keyword evidence="12" id="KW-1185">Reference proteome</keyword>
<evidence type="ECO:0000256" key="11">
    <source>
        <dbReference type="RuleBase" id="RU363063"/>
    </source>
</evidence>
<comment type="similarity">
    <text evidence="2 11">Belongs to the glycosyltransferase 31 family.</text>
</comment>
<keyword evidence="9 11" id="KW-0472">Membrane</keyword>
<dbReference type="PANTHER" id="PTHR11214:SF376">
    <property type="entry name" value="HEXOSYLTRANSFERASE"/>
    <property type="match status" value="1"/>
</dbReference>
<dbReference type="OrthoDB" id="115198at2759"/>
<evidence type="ECO:0000256" key="7">
    <source>
        <dbReference type="ARBA" id="ARBA00022989"/>
    </source>
</evidence>
<proteinExistence type="inferred from homology"/>
<evidence type="ECO:0000313" key="13">
    <source>
        <dbReference type="RefSeq" id="XP_030758133.1"/>
    </source>
</evidence>
<dbReference type="Gene3D" id="3.90.550.50">
    <property type="match status" value="1"/>
</dbReference>
<evidence type="ECO:0000313" key="12">
    <source>
        <dbReference type="Proteomes" id="UP000504635"/>
    </source>
</evidence>
<reference evidence="13" key="1">
    <citation type="submission" date="2025-08" db="UniProtKB">
        <authorList>
            <consortium name="RefSeq"/>
        </authorList>
    </citation>
    <scope>IDENTIFICATION</scope>
    <source>
        <tissue evidence="13">Gonads</tissue>
    </source>
</reference>
<dbReference type="KEGG" id="soy:115883861"/>
<dbReference type="Pfam" id="PF01762">
    <property type="entry name" value="Galactosyl_T"/>
    <property type="match status" value="1"/>
</dbReference>
<keyword evidence="6 11" id="KW-0735">Signal-anchor</keyword>
<dbReference type="FunCoup" id="A0A6J2Y2S9">
    <property type="interactions" value="76"/>
</dbReference>
<feature type="transmembrane region" description="Helical" evidence="11">
    <location>
        <begin position="20"/>
        <end position="38"/>
    </location>
</feature>
<dbReference type="GO" id="GO:0006493">
    <property type="term" value="P:protein O-linked glycosylation"/>
    <property type="evidence" value="ECO:0007669"/>
    <property type="project" value="TreeGrafter"/>
</dbReference>
<accession>A0A6J2Y2S9</accession>
<keyword evidence="3 11" id="KW-0328">Glycosyltransferase</keyword>
<keyword evidence="7 11" id="KW-1133">Transmembrane helix</keyword>
<dbReference type="Proteomes" id="UP000504635">
    <property type="component" value="Unplaced"/>
</dbReference>
<sequence length="359" mass="42088">MKIDGESNNYWRRISVGCTIKTTVYLLILAFIFFALLWNRNKYTNSSESLLHGNRRIHQRTSALPLNFFDPKHQDYQRLVDLNDFYFTIIDPQACNATVFLLVLVSSAPNHLHHRNIIRTTWGQQRIELKIFFVFGRVHDKNLQKDIEKESDGYGDVIQGNFLDTYRNLTYKTMTAFKFVLYHCNKASYVLKIDDDAFVNMPLLLNFLKNDLSANGTDNLFLCNVKTGSMVNRDVHSKWYISEKELSNDYFPSYCSGWYTLLSPDVIFRLYATTQKLKYISVEDAFIYGIARQKANITQKDFTRFTLAYRKEELLFNGTYDSQPLLFGAPNMSPELIKKFWLYFRNMFVLRSLGAFSKK</sequence>
<dbReference type="GeneID" id="115883861"/>
<dbReference type="EC" id="2.4.1.-" evidence="11"/>
<evidence type="ECO:0000256" key="10">
    <source>
        <dbReference type="ARBA" id="ARBA00023180"/>
    </source>
</evidence>
<organism evidence="12 13">
    <name type="scientific">Sitophilus oryzae</name>
    <name type="common">Rice weevil</name>
    <name type="synonym">Curculio oryzae</name>
    <dbReference type="NCBI Taxonomy" id="7048"/>
    <lineage>
        <taxon>Eukaryota</taxon>
        <taxon>Metazoa</taxon>
        <taxon>Ecdysozoa</taxon>
        <taxon>Arthropoda</taxon>
        <taxon>Hexapoda</taxon>
        <taxon>Insecta</taxon>
        <taxon>Pterygota</taxon>
        <taxon>Neoptera</taxon>
        <taxon>Endopterygota</taxon>
        <taxon>Coleoptera</taxon>
        <taxon>Polyphaga</taxon>
        <taxon>Cucujiformia</taxon>
        <taxon>Curculionidae</taxon>
        <taxon>Dryophthorinae</taxon>
        <taxon>Sitophilus</taxon>
    </lineage>
</organism>
<name>A0A6J2Y2S9_SITOR</name>
<evidence type="ECO:0000256" key="2">
    <source>
        <dbReference type="ARBA" id="ARBA00008661"/>
    </source>
</evidence>